<dbReference type="GO" id="GO:0042602">
    <property type="term" value="F:riboflavin reductase (NADPH) activity"/>
    <property type="evidence" value="ECO:0007669"/>
    <property type="project" value="TreeGrafter"/>
</dbReference>
<dbReference type="InterPro" id="IPR002563">
    <property type="entry name" value="Flavin_Rdtase-like_dom"/>
</dbReference>
<evidence type="ECO:0000256" key="1">
    <source>
        <dbReference type="ARBA" id="ARBA00023002"/>
    </source>
</evidence>
<proteinExistence type="predicted"/>
<dbReference type="GO" id="GO:0010181">
    <property type="term" value="F:FMN binding"/>
    <property type="evidence" value="ECO:0007669"/>
    <property type="project" value="InterPro"/>
</dbReference>
<evidence type="ECO:0000313" key="4">
    <source>
        <dbReference type="Proteomes" id="UP000243904"/>
    </source>
</evidence>
<dbReference type="InterPro" id="IPR050268">
    <property type="entry name" value="NADH-dep_flavin_reductase"/>
</dbReference>
<gene>
    <name evidence="3" type="ORF">SAMN05444158_2230</name>
</gene>
<dbReference type="RefSeq" id="WP_146687258.1">
    <property type="nucleotide sequence ID" value="NZ_LT629750.1"/>
</dbReference>
<dbReference type="SUPFAM" id="SSF50475">
    <property type="entry name" value="FMN-binding split barrel"/>
    <property type="match status" value="1"/>
</dbReference>
<evidence type="ECO:0000259" key="2">
    <source>
        <dbReference type="SMART" id="SM00903"/>
    </source>
</evidence>
<feature type="domain" description="Flavin reductase like" evidence="2">
    <location>
        <begin position="26"/>
        <end position="168"/>
    </location>
</feature>
<dbReference type="Gene3D" id="2.30.110.10">
    <property type="entry name" value="Electron Transport, Fmn-binding Protein, Chain A"/>
    <property type="match status" value="1"/>
</dbReference>
<organism evidence="3 4">
    <name type="scientific">Bradyrhizobium canariense</name>
    <dbReference type="NCBI Taxonomy" id="255045"/>
    <lineage>
        <taxon>Bacteria</taxon>
        <taxon>Pseudomonadati</taxon>
        <taxon>Pseudomonadota</taxon>
        <taxon>Alphaproteobacteria</taxon>
        <taxon>Hyphomicrobiales</taxon>
        <taxon>Nitrobacteraceae</taxon>
        <taxon>Bradyrhizobium</taxon>
    </lineage>
</organism>
<dbReference type="Proteomes" id="UP000243904">
    <property type="component" value="Chromosome I"/>
</dbReference>
<dbReference type="PANTHER" id="PTHR30466:SF1">
    <property type="entry name" value="FMN REDUCTASE (NADH) RUTF"/>
    <property type="match status" value="1"/>
</dbReference>
<dbReference type="SMART" id="SM00903">
    <property type="entry name" value="Flavin_Reduct"/>
    <property type="match status" value="1"/>
</dbReference>
<evidence type="ECO:0000313" key="3">
    <source>
        <dbReference type="EMBL" id="SDS49431.1"/>
    </source>
</evidence>
<dbReference type="EMBL" id="LT629750">
    <property type="protein sequence ID" value="SDS49431.1"/>
    <property type="molecule type" value="Genomic_DNA"/>
</dbReference>
<reference evidence="4" key="1">
    <citation type="submission" date="2016-10" db="EMBL/GenBank/DDBJ databases">
        <authorList>
            <person name="Varghese N."/>
            <person name="Submissions S."/>
        </authorList>
    </citation>
    <scope>NUCLEOTIDE SEQUENCE [LARGE SCALE GENOMIC DNA]</scope>
    <source>
        <strain evidence="4">GAS369</strain>
    </source>
</reference>
<sequence length="174" mass="18516">MPVLNEYASLARSLVSIDAAQFKAAMRCMASTVTVITSREGSVSNGMTATAVCSVSAAPPCILVVINQANKSHSLIERSGIFAVNVLSADQIAIAQHFALKPDDPLGRVDYRSGLTGVPMIEGCAAQLECVVEAQTKSGTHSVFIGRVVFVQETDRLPLIYRGGEFVELSRKSD</sequence>
<dbReference type="InterPro" id="IPR012349">
    <property type="entry name" value="Split_barrel_FMN-bd"/>
</dbReference>
<keyword evidence="1" id="KW-0560">Oxidoreductase</keyword>
<dbReference type="Pfam" id="PF01613">
    <property type="entry name" value="Flavin_Reduct"/>
    <property type="match status" value="1"/>
</dbReference>
<protein>
    <submittedName>
        <fullName evidence="3">NADH-FMN oxidoreductase RutF, flavin reductase (DIM6/NTAB) family</fullName>
    </submittedName>
</protein>
<keyword evidence="4" id="KW-1185">Reference proteome</keyword>
<dbReference type="PANTHER" id="PTHR30466">
    <property type="entry name" value="FLAVIN REDUCTASE"/>
    <property type="match status" value="1"/>
</dbReference>
<name>A0A1H1SNF4_9BRAD</name>
<dbReference type="AlphaFoldDB" id="A0A1H1SNF4"/>
<accession>A0A1H1SNF4</accession>